<name>A0AAV4SCV7_9ARAC</name>
<evidence type="ECO:0000313" key="2">
    <source>
        <dbReference type="Proteomes" id="UP001054837"/>
    </source>
</evidence>
<evidence type="ECO:0000313" key="1">
    <source>
        <dbReference type="EMBL" id="GIY30491.1"/>
    </source>
</evidence>
<gene>
    <name evidence="1" type="ORF">CDAR_376191</name>
</gene>
<dbReference type="EMBL" id="BPLQ01007504">
    <property type="protein sequence ID" value="GIY30491.1"/>
    <property type="molecule type" value="Genomic_DNA"/>
</dbReference>
<proteinExistence type="predicted"/>
<dbReference type="Proteomes" id="UP001054837">
    <property type="component" value="Unassembled WGS sequence"/>
</dbReference>
<sequence length="78" mass="8717">MPDNKLPKSSEIFCYQVPKQKKKPNGSRLLKRRQKEAGPASLLKFPSFGVGVDGVSSPDTHCKRMRPLPFSVCRPTCD</sequence>
<reference evidence="1 2" key="1">
    <citation type="submission" date="2021-06" db="EMBL/GenBank/DDBJ databases">
        <title>Caerostris darwini draft genome.</title>
        <authorList>
            <person name="Kono N."/>
            <person name="Arakawa K."/>
        </authorList>
    </citation>
    <scope>NUCLEOTIDE SEQUENCE [LARGE SCALE GENOMIC DNA]</scope>
</reference>
<comment type="caution">
    <text evidence="1">The sequence shown here is derived from an EMBL/GenBank/DDBJ whole genome shotgun (WGS) entry which is preliminary data.</text>
</comment>
<organism evidence="1 2">
    <name type="scientific">Caerostris darwini</name>
    <dbReference type="NCBI Taxonomy" id="1538125"/>
    <lineage>
        <taxon>Eukaryota</taxon>
        <taxon>Metazoa</taxon>
        <taxon>Ecdysozoa</taxon>
        <taxon>Arthropoda</taxon>
        <taxon>Chelicerata</taxon>
        <taxon>Arachnida</taxon>
        <taxon>Araneae</taxon>
        <taxon>Araneomorphae</taxon>
        <taxon>Entelegynae</taxon>
        <taxon>Araneoidea</taxon>
        <taxon>Araneidae</taxon>
        <taxon>Caerostris</taxon>
    </lineage>
</organism>
<accession>A0AAV4SCV7</accession>
<protein>
    <submittedName>
        <fullName evidence="1">Uncharacterized protein</fullName>
    </submittedName>
</protein>
<dbReference type="AlphaFoldDB" id="A0AAV4SCV7"/>
<keyword evidence="2" id="KW-1185">Reference proteome</keyword>